<dbReference type="PANTHER" id="PTHR43685:SF11">
    <property type="entry name" value="GLYCOSYLTRANSFERASE TAGX-RELATED"/>
    <property type="match status" value="1"/>
</dbReference>
<sequence>MRSRAEVAVLIPTLAFDDSTRKAIESVLADSSAGPVIVSLVLDGPSTTPIPDWVEQDGVTLQFTGKRSGTATALNLARSVVDTPVLARLDADDISYPGRFKAQLEAIDRGFVTVGTQGLLIDGSERTIGRMITRHEDKDPRVALLHNNPFIHSSTLFRSDAFDRAGGYDPACIRMQDYDLFLRLALEGPMRIIEDRLVGYRLHEGQSSKKMTGFTSLMRKISAGRSRLASDLGVPWYVQTSRNAFFVASQTSRYGGLRRPGYLRGLGS</sequence>
<gene>
    <name evidence="2" type="ORF">SAMN04487966_101205</name>
</gene>
<keyword evidence="3" id="KW-1185">Reference proteome</keyword>
<evidence type="ECO:0000259" key="1">
    <source>
        <dbReference type="Pfam" id="PF00535"/>
    </source>
</evidence>
<dbReference type="PANTHER" id="PTHR43685">
    <property type="entry name" value="GLYCOSYLTRANSFERASE"/>
    <property type="match status" value="1"/>
</dbReference>
<dbReference type="Proteomes" id="UP000198881">
    <property type="component" value="Unassembled WGS sequence"/>
</dbReference>
<dbReference type="Pfam" id="PF00535">
    <property type="entry name" value="Glycos_transf_2"/>
    <property type="match status" value="1"/>
</dbReference>
<dbReference type="InterPro" id="IPR001173">
    <property type="entry name" value="Glyco_trans_2-like"/>
</dbReference>
<evidence type="ECO:0000313" key="2">
    <source>
        <dbReference type="EMBL" id="SFV20188.1"/>
    </source>
</evidence>
<reference evidence="2 3" key="1">
    <citation type="submission" date="2016-10" db="EMBL/GenBank/DDBJ databases">
        <authorList>
            <person name="de Groot N.N."/>
        </authorList>
    </citation>
    <scope>NUCLEOTIDE SEQUENCE [LARGE SCALE GENOMIC DNA]</scope>
    <source>
        <strain evidence="2 3">CGMCC 1.7054</strain>
    </source>
</reference>
<dbReference type="InterPro" id="IPR029044">
    <property type="entry name" value="Nucleotide-diphossugar_trans"/>
</dbReference>
<dbReference type="RefSeq" id="WP_091692979.1">
    <property type="nucleotide sequence ID" value="NZ_FPCG01000001.1"/>
</dbReference>
<feature type="domain" description="Glycosyltransferase 2-like" evidence="1">
    <location>
        <begin position="9"/>
        <end position="162"/>
    </location>
</feature>
<name>A0A1I7ME43_9MICC</name>
<dbReference type="Gene3D" id="3.90.550.10">
    <property type="entry name" value="Spore Coat Polysaccharide Biosynthesis Protein SpsA, Chain A"/>
    <property type="match status" value="1"/>
</dbReference>
<dbReference type="EMBL" id="FPCG01000001">
    <property type="protein sequence ID" value="SFV20188.1"/>
    <property type="molecule type" value="Genomic_DNA"/>
</dbReference>
<proteinExistence type="predicted"/>
<dbReference type="OrthoDB" id="4529776at2"/>
<dbReference type="STRING" id="574650.SAMN04487966_101205"/>
<dbReference type="AlphaFoldDB" id="A0A1I7ME43"/>
<dbReference type="InterPro" id="IPR050834">
    <property type="entry name" value="Glycosyltransf_2"/>
</dbReference>
<organism evidence="2 3">
    <name type="scientific">Micrococcus terreus</name>
    <dbReference type="NCBI Taxonomy" id="574650"/>
    <lineage>
        <taxon>Bacteria</taxon>
        <taxon>Bacillati</taxon>
        <taxon>Actinomycetota</taxon>
        <taxon>Actinomycetes</taxon>
        <taxon>Micrococcales</taxon>
        <taxon>Micrococcaceae</taxon>
        <taxon>Micrococcus</taxon>
    </lineage>
</organism>
<protein>
    <recommendedName>
        <fullName evidence="1">Glycosyltransferase 2-like domain-containing protein</fullName>
    </recommendedName>
</protein>
<dbReference type="SUPFAM" id="SSF53448">
    <property type="entry name" value="Nucleotide-diphospho-sugar transferases"/>
    <property type="match status" value="1"/>
</dbReference>
<evidence type="ECO:0000313" key="3">
    <source>
        <dbReference type="Proteomes" id="UP000198881"/>
    </source>
</evidence>
<accession>A0A1I7ME43</accession>